<sequence>MRIACIAFTAAGEALADRARAALPGHAWSLARGFGADRVPLAPWCADAFAASDALVFVGAAGIAVRAIAPHVRSKVSDPAVIVMDEGGRWCIPILSGHVGGANALARELAGAVGAAPVVTTATDGRGVWAVDTWAVSRGMAIGEPERIKDVSARLLAGGEVALWCDAEVLGPLPARVRRAPSRAEAHVIVSPAARPGERALHVVPRCIVAGVGCRRGASADAIEGAFRAACAEAGILPDSLGAAATIELKRDEPGLVEWCAGRGVALEAFTADALAAQPGDFSSSAFVTQTVGVDNVCERAAVAAGGRLCAGKLARGGVTVALAELPWTCSFDEPGGRGGAG</sequence>
<feature type="domain" description="Cobalamin biosynthesis central region" evidence="3">
    <location>
        <begin position="129"/>
        <end position="202"/>
    </location>
</feature>
<dbReference type="Gene3D" id="3.30.420.180">
    <property type="entry name" value="CobE/GbiG C-terminal domain"/>
    <property type="match status" value="1"/>
</dbReference>
<reference evidence="4" key="1">
    <citation type="journal article" date="2021" name="PeerJ">
        <title>Extensive microbial diversity within the chicken gut microbiome revealed by metagenomics and culture.</title>
        <authorList>
            <person name="Gilroy R."/>
            <person name="Ravi A."/>
            <person name="Getino M."/>
            <person name="Pursley I."/>
            <person name="Horton D.L."/>
            <person name="Alikhan N.F."/>
            <person name="Baker D."/>
            <person name="Gharbi K."/>
            <person name="Hall N."/>
            <person name="Watson M."/>
            <person name="Adriaenssens E.M."/>
            <person name="Foster-Nyarko E."/>
            <person name="Jarju S."/>
            <person name="Secka A."/>
            <person name="Antonio M."/>
            <person name="Oren A."/>
            <person name="Chaudhuri R.R."/>
            <person name="La Ragione R."/>
            <person name="Hildebrand F."/>
            <person name="Pallen M.J."/>
        </authorList>
    </citation>
    <scope>NUCLEOTIDE SEQUENCE</scope>
    <source>
        <strain evidence="4">ChiGjej2B2-7701</strain>
    </source>
</reference>
<proteinExistence type="predicted"/>
<gene>
    <name evidence="4" type="ORF">K8U80_03620</name>
</gene>
<dbReference type="SUPFAM" id="SSF159664">
    <property type="entry name" value="CobE/GbiG C-terminal domain-like"/>
    <property type="match status" value="1"/>
</dbReference>
<dbReference type="GO" id="GO:0009236">
    <property type="term" value="P:cobalamin biosynthetic process"/>
    <property type="evidence" value="ECO:0007669"/>
    <property type="project" value="InterPro"/>
</dbReference>
<dbReference type="Gene3D" id="3.40.50.11220">
    <property type="match status" value="1"/>
</dbReference>
<dbReference type="InterPro" id="IPR052553">
    <property type="entry name" value="CbiG_hydrolase"/>
</dbReference>
<dbReference type="InterPro" id="IPR021745">
    <property type="entry name" value="CbiG_mid"/>
</dbReference>
<dbReference type="Pfam" id="PF11761">
    <property type="entry name" value="CbiG_mid"/>
    <property type="match status" value="1"/>
</dbReference>
<dbReference type="InterPro" id="IPR038029">
    <property type="entry name" value="GbiG_N_sf"/>
</dbReference>
<reference evidence="4" key="2">
    <citation type="submission" date="2021-09" db="EMBL/GenBank/DDBJ databases">
        <authorList>
            <person name="Gilroy R."/>
        </authorList>
    </citation>
    <scope>NUCLEOTIDE SEQUENCE</scope>
    <source>
        <strain evidence="4">ChiGjej2B2-7701</strain>
    </source>
</reference>
<dbReference type="SUPFAM" id="SSF159672">
    <property type="entry name" value="CbiG N-terminal domain-like"/>
    <property type="match status" value="1"/>
</dbReference>
<evidence type="ECO:0000259" key="3">
    <source>
        <dbReference type="Pfam" id="PF11761"/>
    </source>
</evidence>
<accession>A0A921IPR4</accession>
<dbReference type="AlphaFoldDB" id="A0A921IPR4"/>
<comment type="caution">
    <text evidence="4">The sequence shown here is derived from an EMBL/GenBank/DDBJ whole genome shotgun (WGS) entry which is preliminary data.</text>
</comment>
<dbReference type="InterPro" id="IPR036518">
    <property type="entry name" value="CobE/GbiG_C_sf"/>
</dbReference>
<evidence type="ECO:0000313" key="5">
    <source>
        <dbReference type="Proteomes" id="UP000746751"/>
    </source>
</evidence>
<dbReference type="EMBL" id="DYVF01000027">
    <property type="protein sequence ID" value="HJG30468.1"/>
    <property type="molecule type" value="Genomic_DNA"/>
</dbReference>
<dbReference type="InterPro" id="IPR002750">
    <property type="entry name" value="CobE/GbiG_C"/>
</dbReference>
<protein>
    <submittedName>
        <fullName evidence="4">Cobalamin biosynthesis protein</fullName>
    </submittedName>
</protein>
<dbReference type="Proteomes" id="UP000746751">
    <property type="component" value="Unassembled WGS sequence"/>
</dbReference>
<name>A0A921IPR4_9ACTN</name>
<dbReference type="PANTHER" id="PTHR37477:SF1">
    <property type="entry name" value="COBALT-PRECORRIN-5A HYDROLASE"/>
    <property type="match status" value="1"/>
</dbReference>
<evidence type="ECO:0000259" key="1">
    <source>
        <dbReference type="Pfam" id="PF01890"/>
    </source>
</evidence>
<evidence type="ECO:0000313" key="4">
    <source>
        <dbReference type="EMBL" id="HJG30468.1"/>
    </source>
</evidence>
<dbReference type="PANTHER" id="PTHR37477">
    <property type="entry name" value="COBALT-PRECORRIN-5A HYDROLASE"/>
    <property type="match status" value="1"/>
</dbReference>
<dbReference type="InterPro" id="IPR021744">
    <property type="entry name" value="CbiG_N"/>
</dbReference>
<feature type="domain" description="CobE/GbiG C-terminal" evidence="1">
    <location>
        <begin position="208"/>
        <end position="324"/>
    </location>
</feature>
<dbReference type="Pfam" id="PF11760">
    <property type="entry name" value="CbiG_N"/>
    <property type="match status" value="1"/>
</dbReference>
<feature type="domain" description="Cobalamin synthesis G N-terminal" evidence="2">
    <location>
        <begin position="45"/>
        <end position="124"/>
    </location>
</feature>
<dbReference type="Pfam" id="PF01890">
    <property type="entry name" value="CbiG_C"/>
    <property type="match status" value="1"/>
</dbReference>
<evidence type="ECO:0000259" key="2">
    <source>
        <dbReference type="Pfam" id="PF11760"/>
    </source>
</evidence>
<organism evidence="4 5">
    <name type="scientific">Collinsella ihumii</name>
    <dbReference type="NCBI Taxonomy" id="1720204"/>
    <lineage>
        <taxon>Bacteria</taxon>
        <taxon>Bacillati</taxon>
        <taxon>Actinomycetota</taxon>
        <taxon>Coriobacteriia</taxon>
        <taxon>Coriobacteriales</taxon>
        <taxon>Coriobacteriaceae</taxon>
        <taxon>Collinsella</taxon>
    </lineage>
</organism>